<proteinExistence type="predicted"/>
<gene>
    <name evidence="2" type="ORF">ACFQ2K_49580</name>
</gene>
<keyword evidence="2" id="KW-0503">Monooxygenase</keyword>
<feature type="domain" description="FAD-binding" evidence="1">
    <location>
        <begin position="13"/>
        <end position="172"/>
    </location>
</feature>
<dbReference type="Pfam" id="PF01494">
    <property type="entry name" value="FAD_binding_3"/>
    <property type="match status" value="2"/>
</dbReference>
<feature type="domain" description="FAD-binding" evidence="1">
    <location>
        <begin position="286"/>
        <end position="350"/>
    </location>
</feature>
<protein>
    <submittedName>
        <fullName evidence="2">FAD-dependent monooxygenase</fullName>
    </submittedName>
</protein>
<comment type="caution">
    <text evidence="2">The sequence shown here is derived from an EMBL/GenBank/DDBJ whole genome shotgun (WGS) entry which is preliminary data.</text>
</comment>
<dbReference type="Gene3D" id="3.50.50.60">
    <property type="entry name" value="FAD/NAD(P)-binding domain"/>
    <property type="match status" value="1"/>
</dbReference>
<accession>A0ABW2X7I5</accession>
<dbReference type="PANTHER" id="PTHR46865">
    <property type="entry name" value="OXIDOREDUCTASE-RELATED"/>
    <property type="match status" value="1"/>
</dbReference>
<dbReference type="InterPro" id="IPR002938">
    <property type="entry name" value="FAD-bd"/>
</dbReference>
<dbReference type="InterPro" id="IPR051704">
    <property type="entry name" value="FAD_aromatic-hydroxylase"/>
</dbReference>
<dbReference type="SUPFAM" id="SSF51905">
    <property type="entry name" value="FAD/NAD(P)-binding domain"/>
    <property type="match status" value="1"/>
</dbReference>
<evidence type="ECO:0000259" key="1">
    <source>
        <dbReference type="Pfam" id="PF01494"/>
    </source>
</evidence>
<sequence>MNHASCPAYPARRVLISGASIAGPALAYWLDRYGFEVTVVEKAPTVRRGGYAIDIRGTAREVVDRMGLLTRLREAHVDSRRITFVDADGETIGSLRPEQMTGGKAGLDLEVRRGDLADILCTPLLNRIEFLFDDSIAALDDDGDAVHAVFDSGARRTFDLVIGADGLHSNTRCLVFGPEEPFHHYLGHIFAGFTLPNEFGLAHEAAIWNVPGRGAVLYAHEPSEPAHGFLTFTRRTPPFDAFRDPKAQRALVAAHFPERVWHLPHLVEAMREADDLFFDVVSQIHMPTWSRGRVTLAGDAAHATSFLSGQGSSVSLVGAYILAGELATHTDHGDAFAAYERRMRPFAERNQALATEGGTVVTPTTQEQLDARNAVVRDPQAGRETLSAEEGRAAHSGLVLPDYVVAVRDGASGRADGRR</sequence>
<evidence type="ECO:0000313" key="3">
    <source>
        <dbReference type="Proteomes" id="UP001596915"/>
    </source>
</evidence>
<dbReference type="PANTHER" id="PTHR46865:SF2">
    <property type="entry name" value="MONOOXYGENASE"/>
    <property type="match status" value="1"/>
</dbReference>
<organism evidence="2 3">
    <name type="scientific">Streptomyces sanglieri</name>
    <dbReference type="NCBI Taxonomy" id="193460"/>
    <lineage>
        <taxon>Bacteria</taxon>
        <taxon>Bacillati</taxon>
        <taxon>Actinomycetota</taxon>
        <taxon>Actinomycetes</taxon>
        <taxon>Kitasatosporales</taxon>
        <taxon>Streptomycetaceae</taxon>
        <taxon>Streptomyces</taxon>
    </lineage>
</organism>
<keyword evidence="3" id="KW-1185">Reference proteome</keyword>
<dbReference type="Gene3D" id="3.30.9.10">
    <property type="entry name" value="D-Amino Acid Oxidase, subunit A, domain 2"/>
    <property type="match status" value="1"/>
</dbReference>
<evidence type="ECO:0000313" key="2">
    <source>
        <dbReference type="EMBL" id="MFD0629478.1"/>
    </source>
</evidence>
<dbReference type="PRINTS" id="PR00420">
    <property type="entry name" value="RNGMNOXGNASE"/>
</dbReference>
<dbReference type="EMBL" id="JBHTGL010000008">
    <property type="protein sequence ID" value="MFD0629478.1"/>
    <property type="molecule type" value="Genomic_DNA"/>
</dbReference>
<dbReference type="GO" id="GO:0004497">
    <property type="term" value="F:monooxygenase activity"/>
    <property type="evidence" value="ECO:0007669"/>
    <property type="project" value="UniProtKB-KW"/>
</dbReference>
<reference evidence="3" key="1">
    <citation type="journal article" date="2019" name="Int. J. Syst. Evol. Microbiol.">
        <title>The Global Catalogue of Microorganisms (GCM) 10K type strain sequencing project: providing services to taxonomists for standard genome sequencing and annotation.</title>
        <authorList>
            <consortium name="The Broad Institute Genomics Platform"/>
            <consortium name="The Broad Institute Genome Sequencing Center for Infectious Disease"/>
            <person name="Wu L."/>
            <person name="Ma J."/>
        </authorList>
    </citation>
    <scope>NUCLEOTIDE SEQUENCE [LARGE SCALE GENOMIC DNA]</scope>
    <source>
        <strain evidence="3">JCM 12607</strain>
    </source>
</reference>
<keyword evidence="2" id="KW-0560">Oxidoreductase</keyword>
<dbReference type="Proteomes" id="UP001596915">
    <property type="component" value="Unassembled WGS sequence"/>
</dbReference>
<name>A0ABW2X7I5_9ACTN</name>
<dbReference type="InterPro" id="IPR036188">
    <property type="entry name" value="FAD/NAD-bd_sf"/>
</dbReference>